<keyword evidence="3" id="KW-0150">Chloroplast</keyword>
<feature type="transmembrane region" description="Helical" evidence="10">
    <location>
        <begin position="657"/>
        <end position="678"/>
    </location>
</feature>
<keyword evidence="4" id="KW-0934">Plastid</keyword>
<evidence type="ECO:0000256" key="10">
    <source>
        <dbReference type="SAM" id="Phobius"/>
    </source>
</evidence>
<feature type="domain" description="Reverse transcriptase zinc-binding" evidence="12">
    <location>
        <begin position="1047"/>
        <end position="1131"/>
    </location>
</feature>
<sequence length="1231" mass="138949">MSVFSSSFRFLHLSDSQHDVAFTNQCSGSSAITKSPNLHFTNALHVPASSHSLTRNQVLVTRCAGAESPAKPVTDVEASFAPKIEDNNSGDSGDGSDGSDFGGSGSGGGGGGGDGGEDNSGEEEFGRILKFEEVMREAENRGASLPSDMWEAAKTTGIREVILFRYLDLQGLVWPLGFGMKHFSMLRNRMLADPSFLFKVGTEAMGCDKYAENATKSWVNHHCNLYYGQNSCDGQTIVLNDTAYFIDYLQVPYGYGAFNLWVVVIDSCCATFAEVQKRGKDFWAEFELYAADLLVGVVVDIALVGMLAPYTRFGQPSISRGLVGRIQHACAALPSRFISVRNLTVSNVLGNSFPLSWNFNFRRNLTDSEIDLLQRLMSSLHSVLLSPSSSDSRAWSLSSSGSFSVKSFFYALSKDLNPLKFLPAKFLWSSKVPSKVKALAWLVAHGKVNTNDKLQLRRPYKALCPQWCILCKGNGESIDHLFLHCPVTNGLWHRLFNLVGVSWVPPRSIEDMLVISFKGLGNSVRGKILWQIACLTLIWMVWQERNNRIFEDKGRTEEVVWDLIRFYSSLWASCTEAFRGVPLSILQINWIGEGPLILPLVQVVPLQSLLLICAIFDILVFLHFLFVCVILSVFEAERPGCRFSVKQRIATYFYKGVLYGSVGFGCGLIGQGIANAIMTAKRNALCPKKKKFSNSKGLRQGDPISPYLFILGMEVLSALIRRAVQGNFITGCRLRGRGGVEMNVSHLLFTDDTIIFCEDRKDYLTHLDWILVWFEAASGLRINLAKSELIPIGEIDNIEEMAVELGCKVGSFPVKYLGLPLGARHKALSTWDGVEERMRRRLALWKRQYLSKGGRITLIKSTLASIPIYQMSIFRMPKSVVKRLEKLQRDFLWGEGSTGRKIHLINWEVVCTQKEKGGLGIRRIGLLNKTLLGKWIWRFAFEKDVLWKKVIGVKHGLEGCGWRSKEVRGPFGVGVWKEILKETSCNELVNEVWDPRLGQGGWNLRLSRDSNDWELVLIEDLLFLLRDIRLTPEEDSVLWKGGDFDIFRIRVAYNLLAAPNPLVFPGKNIWVDKVPTKVAFFAWEATWEKILTLDRLQKRGWQLPNRCFLCGCEEENVNHILLHCTMVRALWEIAFALFGVQWVFPEKVKEALFCWRDPFVGKKRKKIWNSIPLCIFWTVWKERNRLAFRGGSLAIQTLKNSFVCSLWSWAKVYRREESSSLLGFLEWVVVP</sequence>
<accession>A0A438KG54</accession>
<evidence type="ECO:0000256" key="6">
    <source>
        <dbReference type="ARBA" id="ARBA00022946"/>
    </source>
</evidence>
<evidence type="ECO:0000256" key="7">
    <source>
        <dbReference type="ARBA" id="ARBA00022989"/>
    </source>
</evidence>
<dbReference type="Pfam" id="PF00078">
    <property type="entry name" value="RVT_1"/>
    <property type="match status" value="1"/>
</dbReference>
<evidence type="ECO:0000256" key="4">
    <source>
        <dbReference type="ARBA" id="ARBA00022640"/>
    </source>
</evidence>
<feature type="region of interest" description="Disordered" evidence="9">
    <location>
        <begin position="65"/>
        <end position="122"/>
    </location>
</feature>
<comment type="similarity">
    <text evidence="2">Belongs to the RETICULATA family.</text>
</comment>
<evidence type="ECO:0000313" key="13">
    <source>
        <dbReference type="EMBL" id="RVX20160.1"/>
    </source>
</evidence>
<dbReference type="PANTHER" id="PTHR31038">
    <property type="entry name" value="EXPRESSED PROTEIN-RELATED"/>
    <property type="match status" value="1"/>
</dbReference>
<gene>
    <name evidence="13" type="primary">RE_0</name>
    <name evidence="13" type="ORF">CK203_004794</name>
</gene>
<dbReference type="PANTHER" id="PTHR31038:SF18">
    <property type="entry name" value="PROTEIN RETICULATA-RELATED 1, CHLOROPLASTIC"/>
    <property type="match status" value="1"/>
</dbReference>
<keyword evidence="7 10" id="KW-1133">Transmembrane helix</keyword>
<feature type="transmembrane region" description="Helical" evidence="10">
    <location>
        <begin position="609"/>
        <end position="636"/>
    </location>
</feature>
<dbReference type="EMBL" id="QGNW01000007">
    <property type="protein sequence ID" value="RVX20160.1"/>
    <property type="molecule type" value="Genomic_DNA"/>
</dbReference>
<dbReference type="InterPro" id="IPR026960">
    <property type="entry name" value="RVT-Znf"/>
</dbReference>
<comment type="caution">
    <text evidence="13">The sequence shown here is derived from an EMBL/GenBank/DDBJ whole genome shotgun (WGS) entry which is preliminary data.</text>
</comment>
<evidence type="ECO:0000256" key="3">
    <source>
        <dbReference type="ARBA" id="ARBA00022528"/>
    </source>
</evidence>
<dbReference type="InterPro" id="IPR000477">
    <property type="entry name" value="RT_dom"/>
</dbReference>
<dbReference type="Pfam" id="PF11891">
    <property type="entry name" value="RETICULATA-like"/>
    <property type="match status" value="2"/>
</dbReference>
<evidence type="ECO:0000256" key="1">
    <source>
        <dbReference type="ARBA" id="ARBA00004508"/>
    </source>
</evidence>
<dbReference type="GO" id="GO:0031969">
    <property type="term" value="C:chloroplast membrane"/>
    <property type="evidence" value="ECO:0007669"/>
    <property type="project" value="UniProtKB-SubCell"/>
</dbReference>
<evidence type="ECO:0000256" key="2">
    <source>
        <dbReference type="ARBA" id="ARBA00010793"/>
    </source>
</evidence>
<organism evidence="13 14">
    <name type="scientific">Vitis vinifera</name>
    <name type="common">Grape</name>
    <dbReference type="NCBI Taxonomy" id="29760"/>
    <lineage>
        <taxon>Eukaryota</taxon>
        <taxon>Viridiplantae</taxon>
        <taxon>Streptophyta</taxon>
        <taxon>Embryophyta</taxon>
        <taxon>Tracheophyta</taxon>
        <taxon>Spermatophyta</taxon>
        <taxon>Magnoliopsida</taxon>
        <taxon>eudicotyledons</taxon>
        <taxon>Gunneridae</taxon>
        <taxon>Pentapetalae</taxon>
        <taxon>rosids</taxon>
        <taxon>Vitales</taxon>
        <taxon>Vitaceae</taxon>
        <taxon>Viteae</taxon>
        <taxon>Vitis</taxon>
    </lineage>
</organism>
<feature type="domain" description="Reverse transcriptase zinc-binding" evidence="12">
    <location>
        <begin position="403"/>
        <end position="492"/>
    </location>
</feature>
<keyword evidence="8 10" id="KW-0472">Membrane</keyword>
<dbReference type="AlphaFoldDB" id="A0A438KG54"/>
<evidence type="ECO:0000259" key="12">
    <source>
        <dbReference type="Pfam" id="PF13966"/>
    </source>
</evidence>
<dbReference type="Pfam" id="PF13966">
    <property type="entry name" value="zf-RVT"/>
    <property type="match status" value="2"/>
</dbReference>
<keyword evidence="5 10" id="KW-0812">Transmembrane</keyword>
<evidence type="ECO:0000259" key="11">
    <source>
        <dbReference type="Pfam" id="PF00078"/>
    </source>
</evidence>
<comment type="subcellular location">
    <subcellularLocation>
        <location evidence="1">Plastid</location>
        <location evidence="1">Chloroplast membrane</location>
        <topology evidence="1">Multi-pass membrane protein</topology>
    </subcellularLocation>
</comment>
<evidence type="ECO:0000313" key="14">
    <source>
        <dbReference type="Proteomes" id="UP000288805"/>
    </source>
</evidence>
<evidence type="ECO:0000256" key="9">
    <source>
        <dbReference type="SAM" id="MobiDB-lite"/>
    </source>
</evidence>
<keyword evidence="6" id="KW-0809">Transit peptide</keyword>
<evidence type="ECO:0000256" key="5">
    <source>
        <dbReference type="ARBA" id="ARBA00022692"/>
    </source>
</evidence>
<dbReference type="InterPro" id="IPR021825">
    <property type="entry name" value="RETICULATA-related"/>
</dbReference>
<feature type="domain" description="Reverse transcriptase" evidence="11">
    <location>
        <begin position="690"/>
        <end position="820"/>
    </location>
</feature>
<reference evidence="13 14" key="1">
    <citation type="journal article" date="2018" name="PLoS Genet.">
        <title>Population sequencing reveals clonal diversity and ancestral inbreeding in the grapevine cultivar Chardonnay.</title>
        <authorList>
            <person name="Roach M.J."/>
            <person name="Johnson D.L."/>
            <person name="Bohlmann J."/>
            <person name="van Vuuren H.J."/>
            <person name="Jones S.J."/>
            <person name="Pretorius I.S."/>
            <person name="Schmidt S.A."/>
            <person name="Borneman A.R."/>
        </authorList>
    </citation>
    <scope>NUCLEOTIDE SEQUENCE [LARGE SCALE GENOMIC DNA]</scope>
    <source>
        <strain evidence="14">cv. Chardonnay</strain>
        <tissue evidence="13">Leaf</tissue>
    </source>
</reference>
<proteinExistence type="inferred from homology"/>
<dbReference type="InterPro" id="IPR043502">
    <property type="entry name" value="DNA/RNA_pol_sf"/>
</dbReference>
<feature type="compositionally biased region" description="Gly residues" evidence="9">
    <location>
        <begin position="92"/>
        <end position="114"/>
    </location>
</feature>
<evidence type="ECO:0000256" key="8">
    <source>
        <dbReference type="ARBA" id="ARBA00023136"/>
    </source>
</evidence>
<name>A0A438KG54_VITVI</name>
<dbReference type="Proteomes" id="UP000288805">
    <property type="component" value="Unassembled WGS sequence"/>
</dbReference>
<protein>
    <submittedName>
        <fullName evidence="13">Protein RETICULATA, chloroplastic</fullName>
    </submittedName>
</protein>
<dbReference type="SUPFAM" id="SSF56672">
    <property type="entry name" value="DNA/RNA polymerases"/>
    <property type="match status" value="1"/>
</dbReference>